<dbReference type="SUPFAM" id="SSF88713">
    <property type="entry name" value="Glycoside hydrolase/deacetylase"/>
    <property type="match status" value="1"/>
</dbReference>
<proteinExistence type="predicted"/>
<comment type="subcellular location">
    <subcellularLocation>
        <location evidence="1">Secreted</location>
    </subcellularLocation>
</comment>
<dbReference type="GO" id="GO:0005975">
    <property type="term" value="P:carbohydrate metabolic process"/>
    <property type="evidence" value="ECO:0007669"/>
    <property type="project" value="InterPro"/>
</dbReference>
<comment type="caution">
    <text evidence="5">The sequence shown here is derived from an EMBL/GenBank/DDBJ whole genome shotgun (WGS) entry which is preliminary data.</text>
</comment>
<evidence type="ECO:0000259" key="4">
    <source>
        <dbReference type="PROSITE" id="PS51677"/>
    </source>
</evidence>
<evidence type="ECO:0000256" key="3">
    <source>
        <dbReference type="SAM" id="Phobius"/>
    </source>
</evidence>
<dbReference type="EMBL" id="BNJK01000001">
    <property type="protein sequence ID" value="GHO92099.1"/>
    <property type="molecule type" value="Genomic_DNA"/>
</dbReference>
<keyword evidence="2" id="KW-0732">Signal</keyword>
<keyword evidence="6" id="KW-1185">Reference proteome</keyword>
<dbReference type="Gene3D" id="3.20.20.370">
    <property type="entry name" value="Glycoside hydrolase/deacetylase"/>
    <property type="match status" value="1"/>
</dbReference>
<evidence type="ECO:0000256" key="1">
    <source>
        <dbReference type="ARBA" id="ARBA00004613"/>
    </source>
</evidence>
<dbReference type="GO" id="GO:0016810">
    <property type="term" value="F:hydrolase activity, acting on carbon-nitrogen (but not peptide) bonds"/>
    <property type="evidence" value="ECO:0007669"/>
    <property type="project" value="InterPro"/>
</dbReference>
<sequence>MQAVRDDSASRTVLAWVLVVISILMATGSIGLWVYSAFSTGAVSTQSTHKKTVQVAPTPTRSQQASAITNKYMQAFLTRNYATMWTMLHPQMQAMWPNQASFETYWQHRFQDYTLQKFTLGSPSRLEYWINPETMMRYDKVMQIPVSLTLVSKQGQGPPQGFQPDQLFQHLPFIVQYATDGADKGKWLVLAGGPVDVEAPILPPLTVAQKTIQVPILMYHHVSMPETQSALDVSLAVEPELFKQQLTYLKKQGYHSITFNQLFSALYYDGPLPTKPIILSFDDGYDDAYKNVYPMLKEQGFSGMFYIITGKVGWKGQATWPQLREMMRNGMQMGSHTINHSDLGQVLQVSQAQAQQELHVSQSTLQEHLGVPIQQFCYPAGEPFRNYSVTLQQEIIKLLTADGYIGATTDPGGHMPAGTTQNSEAPFKLQRLRIDGRATLQEFMDTFSA</sequence>
<feature type="transmembrane region" description="Helical" evidence="3">
    <location>
        <begin position="12"/>
        <end position="35"/>
    </location>
</feature>
<accession>A0A8J3IAZ3</accession>
<dbReference type="Pfam" id="PF01522">
    <property type="entry name" value="Polysacc_deac_1"/>
    <property type="match status" value="1"/>
</dbReference>
<dbReference type="InterPro" id="IPR051398">
    <property type="entry name" value="Polysacch_Deacetylase"/>
</dbReference>
<keyword evidence="3" id="KW-1133">Transmembrane helix</keyword>
<dbReference type="GO" id="GO:0005576">
    <property type="term" value="C:extracellular region"/>
    <property type="evidence" value="ECO:0007669"/>
    <property type="project" value="UniProtKB-SubCell"/>
</dbReference>
<dbReference type="Proteomes" id="UP000597444">
    <property type="component" value="Unassembled WGS sequence"/>
</dbReference>
<evidence type="ECO:0000313" key="5">
    <source>
        <dbReference type="EMBL" id="GHO92099.1"/>
    </source>
</evidence>
<dbReference type="PANTHER" id="PTHR34216">
    <property type="match status" value="1"/>
</dbReference>
<gene>
    <name evidence="5" type="ORF">KSF_021470</name>
</gene>
<keyword evidence="3" id="KW-0472">Membrane</keyword>
<organism evidence="5 6">
    <name type="scientific">Reticulibacter mediterranei</name>
    <dbReference type="NCBI Taxonomy" id="2778369"/>
    <lineage>
        <taxon>Bacteria</taxon>
        <taxon>Bacillati</taxon>
        <taxon>Chloroflexota</taxon>
        <taxon>Ktedonobacteria</taxon>
        <taxon>Ktedonobacterales</taxon>
        <taxon>Reticulibacteraceae</taxon>
        <taxon>Reticulibacter</taxon>
    </lineage>
</organism>
<feature type="domain" description="NodB homology" evidence="4">
    <location>
        <begin position="275"/>
        <end position="449"/>
    </location>
</feature>
<evidence type="ECO:0000256" key="2">
    <source>
        <dbReference type="ARBA" id="ARBA00022729"/>
    </source>
</evidence>
<keyword evidence="3" id="KW-0812">Transmembrane</keyword>
<name>A0A8J3IAZ3_9CHLR</name>
<protein>
    <recommendedName>
        <fullName evidence="4">NodB homology domain-containing protein</fullName>
    </recommendedName>
</protein>
<evidence type="ECO:0000313" key="6">
    <source>
        <dbReference type="Proteomes" id="UP000597444"/>
    </source>
</evidence>
<dbReference type="RefSeq" id="WP_220202958.1">
    <property type="nucleotide sequence ID" value="NZ_BNJK01000001.1"/>
</dbReference>
<dbReference type="InterPro" id="IPR011330">
    <property type="entry name" value="Glyco_hydro/deAcase_b/a-brl"/>
</dbReference>
<dbReference type="PANTHER" id="PTHR34216:SF3">
    <property type="entry name" value="POLY-BETA-1,6-N-ACETYL-D-GLUCOSAMINE N-DEACETYLASE"/>
    <property type="match status" value="1"/>
</dbReference>
<dbReference type="CDD" id="cd10918">
    <property type="entry name" value="CE4_NodB_like_5s_6s"/>
    <property type="match status" value="1"/>
</dbReference>
<reference evidence="5" key="1">
    <citation type="submission" date="2020-10" db="EMBL/GenBank/DDBJ databases">
        <title>Taxonomic study of unclassified bacteria belonging to the class Ktedonobacteria.</title>
        <authorList>
            <person name="Yabe S."/>
            <person name="Wang C.M."/>
            <person name="Zheng Y."/>
            <person name="Sakai Y."/>
            <person name="Cavaletti L."/>
            <person name="Monciardini P."/>
            <person name="Donadio S."/>
        </authorList>
    </citation>
    <scope>NUCLEOTIDE SEQUENCE</scope>
    <source>
        <strain evidence="5">ID150040</strain>
    </source>
</reference>
<dbReference type="PROSITE" id="PS51677">
    <property type="entry name" value="NODB"/>
    <property type="match status" value="1"/>
</dbReference>
<dbReference type="AlphaFoldDB" id="A0A8J3IAZ3"/>
<dbReference type="InterPro" id="IPR002509">
    <property type="entry name" value="NODB_dom"/>
</dbReference>